<evidence type="ECO:0000256" key="10">
    <source>
        <dbReference type="ARBA" id="ARBA00023204"/>
    </source>
</evidence>
<dbReference type="PROSITE" id="PS00618">
    <property type="entry name" value="RECF_2"/>
    <property type="match status" value="1"/>
</dbReference>
<gene>
    <name evidence="13 17" type="primary">recF</name>
    <name evidence="17" type="ORF">OVN18_04750</name>
</gene>
<dbReference type="Pfam" id="PF02463">
    <property type="entry name" value="SMC_N"/>
    <property type="match status" value="1"/>
</dbReference>
<keyword evidence="5 13" id="KW-0235">DNA replication</keyword>
<dbReference type="GO" id="GO:0005524">
    <property type="term" value="F:ATP binding"/>
    <property type="evidence" value="ECO:0007669"/>
    <property type="project" value="UniProtKB-UniRule"/>
</dbReference>
<dbReference type="KEGG" id="mdb:OVN18_04750"/>
<keyword evidence="7 13" id="KW-0227">DNA damage</keyword>
<feature type="compositionally biased region" description="Polar residues" evidence="15">
    <location>
        <begin position="416"/>
        <end position="429"/>
    </location>
</feature>
<evidence type="ECO:0000256" key="9">
    <source>
        <dbReference type="ARBA" id="ARBA00023125"/>
    </source>
</evidence>
<dbReference type="GO" id="GO:0000731">
    <property type="term" value="P:DNA synthesis involved in DNA repair"/>
    <property type="evidence" value="ECO:0007669"/>
    <property type="project" value="TreeGrafter"/>
</dbReference>
<evidence type="ECO:0000256" key="6">
    <source>
        <dbReference type="ARBA" id="ARBA00022741"/>
    </source>
</evidence>
<dbReference type="GO" id="GO:0006302">
    <property type="term" value="P:double-strand break repair"/>
    <property type="evidence" value="ECO:0007669"/>
    <property type="project" value="TreeGrafter"/>
</dbReference>
<accession>A0A9E8MME1</accession>
<dbReference type="PROSITE" id="PS00617">
    <property type="entry name" value="RECF_1"/>
    <property type="match status" value="1"/>
</dbReference>
<keyword evidence="9 13" id="KW-0238">DNA-binding</keyword>
<proteinExistence type="inferred from homology"/>
<feature type="binding site" evidence="13">
    <location>
        <begin position="30"/>
        <end position="37"/>
    </location>
    <ligand>
        <name>ATP</name>
        <dbReference type="ChEBI" id="CHEBI:30616"/>
    </ligand>
</feature>
<comment type="subcellular location">
    <subcellularLocation>
        <location evidence="1 13 14">Cytoplasm</location>
    </subcellularLocation>
</comment>
<dbReference type="PANTHER" id="PTHR32182">
    <property type="entry name" value="DNA REPLICATION AND REPAIR PROTEIN RECF"/>
    <property type="match status" value="1"/>
</dbReference>
<evidence type="ECO:0000259" key="16">
    <source>
        <dbReference type="Pfam" id="PF02463"/>
    </source>
</evidence>
<keyword evidence="6 13" id="KW-0547">Nucleotide-binding</keyword>
<keyword evidence="11 13" id="KW-0742">SOS response</keyword>
<reference evidence="17" key="1">
    <citation type="submission" date="2022-11" db="EMBL/GenBank/DDBJ databases">
        <title>Description of Microcella daejonensis nov. sp, isolated from riverside soil.</title>
        <authorList>
            <person name="Molina K.M."/>
            <person name="Kim S.B."/>
        </authorList>
    </citation>
    <scope>NUCLEOTIDE SEQUENCE</scope>
    <source>
        <strain evidence="17">MMS21-STM12</strain>
    </source>
</reference>
<dbReference type="EMBL" id="CP113089">
    <property type="protein sequence ID" value="WAB82320.1"/>
    <property type="molecule type" value="Genomic_DNA"/>
</dbReference>
<evidence type="ECO:0000256" key="12">
    <source>
        <dbReference type="ARBA" id="ARBA00025401"/>
    </source>
</evidence>
<dbReference type="GO" id="GO:0005737">
    <property type="term" value="C:cytoplasm"/>
    <property type="evidence" value="ECO:0007669"/>
    <property type="project" value="UniProtKB-SubCell"/>
</dbReference>
<evidence type="ECO:0000313" key="17">
    <source>
        <dbReference type="EMBL" id="WAB82320.1"/>
    </source>
</evidence>
<dbReference type="RefSeq" id="WP_267782305.1">
    <property type="nucleotide sequence ID" value="NZ_CP113089.1"/>
</dbReference>
<evidence type="ECO:0000256" key="3">
    <source>
        <dbReference type="ARBA" id="ARBA00020170"/>
    </source>
</evidence>
<dbReference type="HAMAP" id="MF_00365">
    <property type="entry name" value="RecF"/>
    <property type="match status" value="1"/>
</dbReference>
<evidence type="ECO:0000256" key="4">
    <source>
        <dbReference type="ARBA" id="ARBA00022490"/>
    </source>
</evidence>
<evidence type="ECO:0000256" key="8">
    <source>
        <dbReference type="ARBA" id="ARBA00022840"/>
    </source>
</evidence>
<dbReference type="InterPro" id="IPR003395">
    <property type="entry name" value="RecF/RecN/SMC_N"/>
</dbReference>
<dbReference type="GO" id="GO:0009432">
    <property type="term" value="P:SOS response"/>
    <property type="evidence" value="ECO:0007669"/>
    <property type="project" value="UniProtKB-UniRule"/>
</dbReference>
<evidence type="ECO:0000256" key="1">
    <source>
        <dbReference type="ARBA" id="ARBA00004496"/>
    </source>
</evidence>
<evidence type="ECO:0000256" key="13">
    <source>
        <dbReference type="HAMAP-Rule" id="MF_00365"/>
    </source>
</evidence>
<evidence type="ECO:0000256" key="5">
    <source>
        <dbReference type="ARBA" id="ARBA00022705"/>
    </source>
</evidence>
<dbReference type="AlphaFoldDB" id="A0A9E8MME1"/>
<evidence type="ECO:0000256" key="15">
    <source>
        <dbReference type="SAM" id="MobiDB-lite"/>
    </source>
</evidence>
<name>A0A9E8MME1_9MICO</name>
<evidence type="ECO:0000256" key="14">
    <source>
        <dbReference type="RuleBase" id="RU000578"/>
    </source>
</evidence>
<comment type="similarity">
    <text evidence="2 13 14">Belongs to the RecF family.</text>
</comment>
<dbReference type="InterPro" id="IPR001238">
    <property type="entry name" value="DNA-binding_RecF"/>
</dbReference>
<dbReference type="InterPro" id="IPR042174">
    <property type="entry name" value="RecF_2"/>
</dbReference>
<dbReference type="NCBIfam" id="TIGR00611">
    <property type="entry name" value="recf"/>
    <property type="match status" value="1"/>
</dbReference>
<dbReference type="InterPro" id="IPR018078">
    <property type="entry name" value="DNA-binding_RecF_CS"/>
</dbReference>
<dbReference type="Proteomes" id="UP001164706">
    <property type="component" value="Chromosome"/>
</dbReference>
<evidence type="ECO:0000313" key="18">
    <source>
        <dbReference type="Proteomes" id="UP001164706"/>
    </source>
</evidence>
<dbReference type="Gene3D" id="1.20.1050.90">
    <property type="entry name" value="RecF/RecN/SMC, N-terminal domain"/>
    <property type="match status" value="1"/>
</dbReference>
<keyword evidence="18" id="KW-1185">Reference proteome</keyword>
<dbReference type="PANTHER" id="PTHR32182:SF0">
    <property type="entry name" value="DNA REPLICATION AND REPAIR PROTEIN RECF"/>
    <property type="match status" value="1"/>
</dbReference>
<keyword evidence="8 13" id="KW-0067">ATP-binding</keyword>
<comment type="function">
    <text evidence="12 13 14">The RecF protein is involved in DNA metabolism; it is required for DNA replication and normal SOS inducibility. RecF binds preferentially to single-stranded, linear DNA. It also seems to bind ATP.</text>
</comment>
<keyword evidence="10 13" id="KW-0234">DNA repair</keyword>
<dbReference type="SUPFAM" id="SSF52540">
    <property type="entry name" value="P-loop containing nucleoside triphosphate hydrolases"/>
    <property type="match status" value="1"/>
</dbReference>
<evidence type="ECO:0000256" key="2">
    <source>
        <dbReference type="ARBA" id="ARBA00008016"/>
    </source>
</evidence>
<feature type="domain" description="RecF/RecN/SMC N-terminal" evidence="16">
    <location>
        <begin position="3"/>
        <end position="356"/>
    </location>
</feature>
<dbReference type="InterPro" id="IPR027417">
    <property type="entry name" value="P-loop_NTPase"/>
</dbReference>
<sequence>MHVTHLSLVDFRNYGRAEVELAPGTVLFVGRNGQGKTNLVEAIGYASTVSSHRVSSDQALVRFGAEAAIVRMRVQHEDRALVVEVQINRTGANKAQVNRGAIRVRELPRYFSSVLFAPEDLALVRGEPSGRRGFLDTLVVQRAPRFAGVMADYDRVLRQRNSLLKSARASRIPADALTTLDVWDDRLVELGTELMIARHELVSALRPFIGQAYRAVAGDDHAVRVGLQVSIDGEAGIPAFEADAPLDVDEVRERFRTAVAGRRRAELDRAVTLVGPHRDDLVLELNGLPARGYASHGESWSFALALKLASAQVLRAEAVAGDPVLVLDDVFAELDEGRRERLADAVGDFEQVLITAAVGGDVPARLRATTVTIAAGAIVEPASIPTGVDNPGDKGAENTSDHQDAVRADREPDSTAAESETVTESGDAP</sequence>
<keyword evidence="4 13" id="KW-0963">Cytoplasm</keyword>
<organism evidence="17 18">
    <name type="scientific">Microcella daejeonensis</name>
    <dbReference type="NCBI Taxonomy" id="2994971"/>
    <lineage>
        <taxon>Bacteria</taxon>
        <taxon>Bacillati</taxon>
        <taxon>Actinomycetota</taxon>
        <taxon>Actinomycetes</taxon>
        <taxon>Micrococcales</taxon>
        <taxon>Microbacteriaceae</taxon>
        <taxon>Microcella</taxon>
    </lineage>
</organism>
<evidence type="ECO:0000256" key="11">
    <source>
        <dbReference type="ARBA" id="ARBA00023236"/>
    </source>
</evidence>
<dbReference type="GO" id="GO:0003697">
    <property type="term" value="F:single-stranded DNA binding"/>
    <property type="evidence" value="ECO:0007669"/>
    <property type="project" value="UniProtKB-UniRule"/>
</dbReference>
<dbReference type="GO" id="GO:0006260">
    <property type="term" value="P:DNA replication"/>
    <property type="evidence" value="ECO:0007669"/>
    <property type="project" value="UniProtKB-UniRule"/>
</dbReference>
<protein>
    <recommendedName>
        <fullName evidence="3 13">DNA replication and repair protein RecF</fullName>
    </recommendedName>
</protein>
<feature type="region of interest" description="Disordered" evidence="15">
    <location>
        <begin position="382"/>
        <end position="429"/>
    </location>
</feature>
<feature type="compositionally biased region" description="Basic and acidic residues" evidence="15">
    <location>
        <begin position="391"/>
        <end position="413"/>
    </location>
</feature>
<dbReference type="Gene3D" id="3.40.50.300">
    <property type="entry name" value="P-loop containing nucleotide triphosphate hydrolases"/>
    <property type="match status" value="1"/>
</dbReference>
<evidence type="ECO:0000256" key="7">
    <source>
        <dbReference type="ARBA" id="ARBA00022763"/>
    </source>
</evidence>